<keyword evidence="1" id="KW-1133">Transmembrane helix</keyword>
<dbReference type="EMBL" id="ACQT01000251">
    <property type="protein sequence ID" value="EER58515.1"/>
    <property type="molecule type" value="Genomic_DNA"/>
</dbReference>
<gene>
    <name evidence="2" type="ORF">AcdelDRAFT_3914</name>
</gene>
<comment type="caution">
    <text evidence="2">The sequence shown here is derived from an EMBL/GenBank/DDBJ whole genome shotgun (WGS) entry which is preliminary data.</text>
</comment>
<keyword evidence="1" id="KW-0812">Transmembrane</keyword>
<proteinExistence type="predicted"/>
<accession>C5TAI4</accession>
<dbReference type="PATRIC" id="fig|573060.9.peg.1053"/>
<organism evidence="2 3">
    <name type="scientific">Acidovorax delafieldii 2AN</name>
    <dbReference type="NCBI Taxonomy" id="573060"/>
    <lineage>
        <taxon>Bacteria</taxon>
        <taxon>Pseudomonadati</taxon>
        <taxon>Pseudomonadota</taxon>
        <taxon>Betaproteobacteria</taxon>
        <taxon>Burkholderiales</taxon>
        <taxon>Comamonadaceae</taxon>
        <taxon>Acidovorax</taxon>
    </lineage>
</organism>
<dbReference type="Proteomes" id="UP000003856">
    <property type="component" value="Unassembled WGS sequence"/>
</dbReference>
<evidence type="ECO:0000313" key="3">
    <source>
        <dbReference type="Proteomes" id="UP000003856"/>
    </source>
</evidence>
<name>C5TAI4_ACIDE</name>
<feature type="transmembrane region" description="Helical" evidence="1">
    <location>
        <begin position="44"/>
        <end position="61"/>
    </location>
</feature>
<protein>
    <recommendedName>
        <fullName evidence="4">DUF3325 domain-containing protein</fullName>
    </recommendedName>
</protein>
<evidence type="ECO:0000313" key="2">
    <source>
        <dbReference type="EMBL" id="EER58515.1"/>
    </source>
</evidence>
<keyword evidence="3" id="KW-1185">Reference proteome</keyword>
<feature type="transmembrane region" description="Helical" evidence="1">
    <location>
        <begin position="106"/>
        <end position="129"/>
    </location>
</feature>
<reference evidence="2 3" key="1">
    <citation type="submission" date="2009-05" db="EMBL/GenBank/DDBJ databases">
        <title>The draft genome of Acidovorax delafieldii 2AN.</title>
        <authorList>
            <consortium name="US DOE Joint Genome Institute (JGI-PGF)"/>
            <person name="Lucas S."/>
            <person name="Copeland A."/>
            <person name="Lapidus A."/>
            <person name="Glavina del Rio T."/>
            <person name="Tice H."/>
            <person name="Bruce D."/>
            <person name="Goodwin L."/>
            <person name="Pitluck S."/>
            <person name="Larimer F."/>
            <person name="Land M.L."/>
            <person name="Hauser L."/>
            <person name="Shelobolina E.S."/>
            <person name="Picardal F."/>
            <person name="Roden E."/>
            <person name="Emerson D."/>
        </authorList>
    </citation>
    <scope>NUCLEOTIDE SEQUENCE [LARGE SCALE GENOMIC DNA]</scope>
    <source>
        <strain evidence="2 3">2AN</strain>
    </source>
</reference>
<feature type="non-terminal residue" evidence="2">
    <location>
        <position position="1"/>
    </location>
</feature>
<dbReference type="RefSeq" id="WP_005799642.1">
    <property type="nucleotide sequence ID" value="NZ_ACQT01000251.1"/>
</dbReference>
<dbReference type="InterPro" id="IPR021762">
    <property type="entry name" value="DUF3325"/>
</dbReference>
<dbReference type="AlphaFoldDB" id="C5TAI4"/>
<evidence type="ECO:0008006" key="4">
    <source>
        <dbReference type="Google" id="ProtNLM"/>
    </source>
</evidence>
<feature type="transmembrane region" description="Helical" evidence="1">
    <location>
        <begin position="81"/>
        <end position="100"/>
    </location>
</feature>
<sequence>LGLASVAARDSCPIRQRPQLWQGHAPGAAHPKTGQPPVAGVEPMSAFLLCFAAWTALALGMDRHHADARGRDASLRQLQGLRGGGWLLLLLSLGLAARSGSGPASLAVTAWAVALSLAALAVTTVLTWWPRRLAGLAQLAFCAGVLAAAEGW</sequence>
<evidence type="ECO:0000256" key="1">
    <source>
        <dbReference type="SAM" id="Phobius"/>
    </source>
</evidence>
<keyword evidence="1" id="KW-0472">Membrane</keyword>
<dbReference type="Pfam" id="PF11804">
    <property type="entry name" value="DUF3325"/>
    <property type="match status" value="1"/>
</dbReference>